<dbReference type="HAMAP" id="MF_00376">
    <property type="entry name" value="Dephospho_CoA_kinase"/>
    <property type="match status" value="1"/>
</dbReference>
<dbReference type="UniPathway" id="UPA00241">
    <property type="reaction ID" value="UER00356"/>
</dbReference>
<keyword evidence="3 5" id="KW-0067">ATP-binding</keyword>
<evidence type="ECO:0000256" key="5">
    <source>
        <dbReference type="HAMAP-Rule" id="MF_00376"/>
    </source>
</evidence>
<dbReference type="CDD" id="cd02022">
    <property type="entry name" value="DPCK"/>
    <property type="match status" value="1"/>
</dbReference>
<dbReference type="GO" id="GO:0005524">
    <property type="term" value="F:ATP binding"/>
    <property type="evidence" value="ECO:0007669"/>
    <property type="project" value="UniProtKB-UniRule"/>
</dbReference>
<comment type="caution">
    <text evidence="7">The sequence shown here is derived from an EMBL/GenBank/DDBJ whole genome shotgun (WGS) entry which is preliminary data.</text>
</comment>
<organism evidence="7 8">
    <name type="scientific">Seohaeicola zhoushanensis</name>
    <dbReference type="NCBI Taxonomy" id="1569283"/>
    <lineage>
        <taxon>Bacteria</taxon>
        <taxon>Pseudomonadati</taxon>
        <taxon>Pseudomonadota</taxon>
        <taxon>Alphaproteobacteria</taxon>
        <taxon>Rhodobacterales</taxon>
        <taxon>Roseobacteraceae</taxon>
        <taxon>Seohaeicola</taxon>
    </lineage>
</organism>
<dbReference type="InterPro" id="IPR027417">
    <property type="entry name" value="P-loop_NTPase"/>
</dbReference>
<keyword evidence="5" id="KW-0963">Cytoplasm</keyword>
<dbReference type="PANTHER" id="PTHR10695:SF46">
    <property type="entry name" value="BIFUNCTIONAL COENZYME A SYNTHASE-RELATED"/>
    <property type="match status" value="1"/>
</dbReference>
<proteinExistence type="inferred from homology"/>
<accession>A0A8J3M7H0</accession>
<sequence length="197" mass="21072">MSFLLGLTGSIGMGKSTTAKLFTEMGCALWDADAAVHRLYAPGGAAVAPLAAVFPTAIVHGAVDRNVLKQIIAADPGALKQIEAIVHPLVGADREAFKQAATADIIVLDIPLLLETGGEARVDAVAVVSVDAETQERRVLERGTMTREQFLLIKSKQMPDADKRARADYVIVTDTLDHARQQVQDVVADIRRKIAHA</sequence>
<reference evidence="7" key="1">
    <citation type="journal article" date="2014" name="Int. J. Syst. Evol. Microbiol.">
        <title>Complete genome sequence of Corynebacterium casei LMG S-19264T (=DSM 44701T), isolated from a smear-ripened cheese.</title>
        <authorList>
            <consortium name="US DOE Joint Genome Institute (JGI-PGF)"/>
            <person name="Walter F."/>
            <person name="Albersmeier A."/>
            <person name="Kalinowski J."/>
            <person name="Ruckert C."/>
        </authorList>
    </citation>
    <scope>NUCLEOTIDE SEQUENCE</scope>
    <source>
        <strain evidence="7">KCTC 42650</strain>
    </source>
</reference>
<protein>
    <recommendedName>
        <fullName evidence="5 6">Dephospho-CoA kinase</fullName>
        <ecNumber evidence="5 6">2.7.1.24</ecNumber>
    </recommendedName>
    <alternativeName>
        <fullName evidence="5">Dephosphocoenzyme A kinase</fullName>
    </alternativeName>
</protein>
<evidence type="ECO:0000256" key="6">
    <source>
        <dbReference type="NCBIfam" id="TIGR00152"/>
    </source>
</evidence>
<dbReference type="GO" id="GO:0005737">
    <property type="term" value="C:cytoplasm"/>
    <property type="evidence" value="ECO:0007669"/>
    <property type="project" value="UniProtKB-SubCell"/>
</dbReference>
<comment type="subcellular location">
    <subcellularLocation>
        <location evidence="5">Cytoplasm</location>
    </subcellularLocation>
</comment>
<dbReference type="InterPro" id="IPR001977">
    <property type="entry name" value="Depp_CoAkinase"/>
</dbReference>
<dbReference type="GO" id="GO:0015937">
    <property type="term" value="P:coenzyme A biosynthetic process"/>
    <property type="evidence" value="ECO:0007669"/>
    <property type="project" value="UniProtKB-UniRule"/>
</dbReference>
<evidence type="ECO:0000256" key="3">
    <source>
        <dbReference type="ARBA" id="ARBA00022840"/>
    </source>
</evidence>
<comment type="catalytic activity">
    <reaction evidence="5">
        <text>3'-dephospho-CoA + ATP = ADP + CoA + H(+)</text>
        <dbReference type="Rhea" id="RHEA:18245"/>
        <dbReference type="ChEBI" id="CHEBI:15378"/>
        <dbReference type="ChEBI" id="CHEBI:30616"/>
        <dbReference type="ChEBI" id="CHEBI:57287"/>
        <dbReference type="ChEBI" id="CHEBI:57328"/>
        <dbReference type="ChEBI" id="CHEBI:456216"/>
        <dbReference type="EC" id="2.7.1.24"/>
    </reaction>
</comment>
<dbReference type="Gene3D" id="3.40.50.300">
    <property type="entry name" value="P-loop containing nucleotide triphosphate hydrolases"/>
    <property type="match status" value="1"/>
</dbReference>
<keyword evidence="5" id="KW-0808">Transferase</keyword>
<keyword evidence="5 7" id="KW-0418">Kinase</keyword>
<comment type="function">
    <text evidence="5">Catalyzes the phosphorylation of the 3'-hydroxyl group of dephosphocoenzyme A to form coenzyme A.</text>
</comment>
<dbReference type="Pfam" id="PF01121">
    <property type="entry name" value="CoaE"/>
    <property type="match status" value="1"/>
</dbReference>
<dbReference type="EC" id="2.7.1.24" evidence="5 6"/>
<keyword evidence="4 5" id="KW-0173">Coenzyme A biosynthesis</keyword>
<dbReference type="EMBL" id="BNCJ01000001">
    <property type="protein sequence ID" value="GHF35350.1"/>
    <property type="molecule type" value="Genomic_DNA"/>
</dbReference>
<reference evidence="7" key="2">
    <citation type="submission" date="2020-09" db="EMBL/GenBank/DDBJ databases">
        <authorList>
            <person name="Sun Q."/>
            <person name="Kim S."/>
        </authorList>
    </citation>
    <scope>NUCLEOTIDE SEQUENCE</scope>
    <source>
        <strain evidence="7">KCTC 42650</strain>
    </source>
</reference>
<dbReference type="PROSITE" id="PS51219">
    <property type="entry name" value="DPCK"/>
    <property type="match status" value="1"/>
</dbReference>
<comment type="similarity">
    <text evidence="1 5">Belongs to the CoaE family.</text>
</comment>
<evidence type="ECO:0000256" key="2">
    <source>
        <dbReference type="ARBA" id="ARBA00022741"/>
    </source>
</evidence>
<dbReference type="SUPFAM" id="SSF52540">
    <property type="entry name" value="P-loop containing nucleoside triphosphate hydrolases"/>
    <property type="match status" value="1"/>
</dbReference>
<dbReference type="GO" id="GO:0004140">
    <property type="term" value="F:dephospho-CoA kinase activity"/>
    <property type="evidence" value="ECO:0007669"/>
    <property type="project" value="UniProtKB-UniRule"/>
</dbReference>
<evidence type="ECO:0000256" key="1">
    <source>
        <dbReference type="ARBA" id="ARBA00009018"/>
    </source>
</evidence>
<keyword evidence="2 5" id="KW-0547">Nucleotide-binding</keyword>
<dbReference type="Proteomes" id="UP000626220">
    <property type="component" value="Unassembled WGS sequence"/>
</dbReference>
<comment type="pathway">
    <text evidence="5">Cofactor biosynthesis; coenzyme A biosynthesis; CoA from (R)-pantothenate: step 5/5.</text>
</comment>
<dbReference type="RefSeq" id="WP_189678318.1">
    <property type="nucleotide sequence ID" value="NZ_BNCJ01000001.1"/>
</dbReference>
<dbReference type="PANTHER" id="PTHR10695">
    <property type="entry name" value="DEPHOSPHO-COA KINASE-RELATED"/>
    <property type="match status" value="1"/>
</dbReference>
<evidence type="ECO:0000313" key="7">
    <source>
        <dbReference type="EMBL" id="GHF35350.1"/>
    </source>
</evidence>
<feature type="binding site" evidence="5">
    <location>
        <begin position="12"/>
        <end position="17"/>
    </location>
    <ligand>
        <name>ATP</name>
        <dbReference type="ChEBI" id="CHEBI:30616"/>
    </ligand>
</feature>
<evidence type="ECO:0000256" key="4">
    <source>
        <dbReference type="ARBA" id="ARBA00022993"/>
    </source>
</evidence>
<keyword evidence="8" id="KW-1185">Reference proteome</keyword>
<dbReference type="NCBIfam" id="TIGR00152">
    <property type="entry name" value="dephospho-CoA kinase"/>
    <property type="match status" value="1"/>
</dbReference>
<name>A0A8J3M7H0_9RHOB</name>
<evidence type="ECO:0000313" key="8">
    <source>
        <dbReference type="Proteomes" id="UP000626220"/>
    </source>
</evidence>
<dbReference type="AlphaFoldDB" id="A0A8J3M7H0"/>
<gene>
    <name evidence="5 7" type="primary">coaE</name>
    <name evidence="7" type="ORF">GCM10017056_03600</name>
</gene>